<accession>A0A8S1GNS0</accession>
<dbReference type="SUPFAM" id="SSF53187">
    <property type="entry name" value="Zn-dependent exopeptidases"/>
    <property type="match status" value="1"/>
</dbReference>
<reference evidence="6" key="1">
    <citation type="submission" date="2020-10" db="EMBL/GenBank/DDBJ databases">
        <authorList>
            <person name="Kikuchi T."/>
        </authorList>
    </citation>
    <scope>NUCLEOTIDE SEQUENCE</scope>
    <source>
        <strain evidence="6">NKZ352</strain>
    </source>
</reference>
<dbReference type="InterPro" id="IPR003137">
    <property type="entry name" value="PA_domain"/>
</dbReference>
<keyword evidence="7" id="KW-1185">Reference proteome</keyword>
<dbReference type="FunFam" id="3.40.630.10:FF:000101">
    <property type="entry name" value="N-acetylated alpha-linked acidic dipeptidase like 1"/>
    <property type="match status" value="1"/>
</dbReference>
<gene>
    <name evidence="6" type="ORF">CAUJ_LOCUS1176</name>
</gene>
<protein>
    <recommendedName>
        <fullName evidence="8">Peptidase M28 domain-containing protein</fullName>
    </recommendedName>
</protein>
<feature type="domain" description="PA" evidence="3">
    <location>
        <begin position="317"/>
        <end position="394"/>
    </location>
</feature>
<dbReference type="Gene3D" id="3.40.630.10">
    <property type="entry name" value="Zn peptidases"/>
    <property type="match status" value="1"/>
</dbReference>
<dbReference type="GO" id="GO:0004180">
    <property type="term" value="F:carboxypeptidase activity"/>
    <property type="evidence" value="ECO:0007669"/>
    <property type="project" value="TreeGrafter"/>
</dbReference>
<feature type="domain" description="Peptidase M28" evidence="5">
    <location>
        <begin position="497"/>
        <end position="699"/>
    </location>
</feature>
<evidence type="ECO:0000313" key="6">
    <source>
        <dbReference type="EMBL" id="CAD6185257.1"/>
    </source>
</evidence>
<evidence type="ECO:0000256" key="2">
    <source>
        <dbReference type="SAM" id="Phobius"/>
    </source>
</evidence>
<comment type="caution">
    <text evidence="6">The sequence shown here is derived from an EMBL/GenBank/DDBJ whole genome shotgun (WGS) entry which is preliminary data.</text>
</comment>
<dbReference type="InterPro" id="IPR007365">
    <property type="entry name" value="TFR-like_dimer_dom"/>
</dbReference>
<dbReference type="Pfam" id="PF02225">
    <property type="entry name" value="PA"/>
    <property type="match status" value="1"/>
</dbReference>
<dbReference type="AlphaFoldDB" id="A0A8S1GNS0"/>
<dbReference type="InterPro" id="IPR039373">
    <property type="entry name" value="Peptidase_M28B"/>
</dbReference>
<evidence type="ECO:0000259" key="5">
    <source>
        <dbReference type="Pfam" id="PF04389"/>
    </source>
</evidence>
<dbReference type="Proteomes" id="UP000835052">
    <property type="component" value="Unassembled WGS sequence"/>
</dbReference>
<keyword evidence="2" id="KW-1133">Transmembrane helix</keyword>
<dbReference type="PANTHER" id="PTHR10404:SF46">
    <property type="entry name" value="VACUOLAR PROTEIN SORTING-ASSOCIATED PROTEIN 70"/>
    <property type="match status" value="1"/>
</dbReference>
<evidence type="ECO:0000259" key="4">
    <source>
        <dbReference type="Pfam" id="PF04253"/>
    </source>
</evidence>
<evidence type="ECO:0000313" key="7">
    <source>
        <dbReference type="Proteomes" id="UP000835052"/>
    </source>
</evidence>
<sequence>MRRTYIRPTSYGDECLERRVPTAPGSASSALLAVVGVIPPILSAIFQLLPSVGRRFFTINSTHAYSGVEWTQAFSLEAFLQRQCKELFPSNNAVDGMLALGLIKRMSDDSSDSPSRTSENVQLLLIRKKAEKQIGPHRSEFLSTLICIVLALVLMIVFLFLAIAFYHVKHIYPNCDGEDINPYDLLVQEQPKELEATSMYLKDRFLGYRIVESINFLANGSHIAGSKESAHLMHYLANEYSSLGYSVKIYNYTVLLNYPQVNSPNTIHVDNGNESWKLLSTGRGTPLGPEDAKKEQEDARSQHWWNAYSANGTADAQIVYCNYGMKNDFEQLLQMGIELRGRIALMRYGGIRRSEKVRLAQSRGLVAVILFSDPIHYTSAADKSNVFPESTYLPGDDAQRGSVLATHGDPLTPLLPSLHYVHREENEESARLKGVLPNILVTPIGYNDAKKIMDLLDGEPVPSFEWKGGLSSVYRVTGEKKFRVTVHSKFVHRVISNVVAMMPGSKEPNHWVMVGNHVDSWVNGAIDPISGTATQLEMARVAADVFQRERPRRTIVFCHWDAEEFGLIGSTEWVEEMQHVLGRKAVAYINVDHIAGNIAPDVKAVPLLYRTIIEASKKRNKQRQYLFDSWRHYRGKGQFLSDREVPHIGLPTAGSDYHRFISFSGIPAADLKLEGTPGLSYPLYHTMYETPWLINNLVIEPFNSFVAMGRFWMEIIHRLANYMIIPFNVVDYANFLSALIPRVETNLSHLNISSHVPSYLDKILSLKDSLRRFGNAARRFQEITDGLASGEKKVRLSEVTLLNDRLQALESCFLDPTRSHSLDRHIVFSQSKFSPQVTLLAGIQDAAHQISLSPTLENVHRLSLEFSKFQAAVCRGVETRSLMDAEWMRSLPTADVLRRSLHIVTDVHTHASRSQPNQQLLSDTTVTNMSLLAAVLVFSLLHSVFAAPPIDVSTQPVLGSIQGSPVVAVVHGLSDVLKDDIQSKDTEDDPLQKFGRTVE</sequence>
<dbReference type="InterPro" id="IPR007484">
    <property type="entry name" value="Peptidase_M28"/>
</dbReference>
<keyword evidence="2" id="KW-0472">Membrane</keyword>
<dbReference type="EMBL" id="CAJGYM010000002">
    <property type="protein sequence ID" value="CAD6185257.1"/>
    <property type="molecule type" value="Genomic_DNA"/>
</dbReference>
<dbReference type="Pfam" id="PF04389">
    <property type="entry name" value="Peptidase_M28"/>
    <property type="match status" value="1"/>
</dbReference>
<dbReference type="Gene3D" id="3.50.30.30">
    <property type="match status" value="1"/>
</dbReference>
<keyword evidence="2" id="KW-0812">Transmembrane</keyword>
<evidence type="ECO:0000256" key="1">
    <source>
        <dbReference type="ARBA" id="ARBA00005634"/>
    </source>
</evidence>
<dbReference type="Pfam" id="PF04253">
    <property type="entry name" value="TFR_dimer"/>
    <property type="match status" value="1"/>
</dbReference>
<organism evidence="6 7">
    <name type="scientific">Caenorhabditis auriculariae</name>
    <dbReference type="NCBI Taxonomy" id="2777116"/>
    <lineage>
        <taxon>Eukaryota</taxon>
        <taxon>Metazoa</taxon>
        <taxon>Ecdysozoa</taxon>
        <taxon>Nematoda</taxon>
        <taxon>Chromadorea</taxon>
        <taxon>Rhabditida</taxon>
        <taxon>Rhabditina</taxon>
        <taxon>Rhabditomorpha</taxon>
        <taxon>Rhabditoidea</taxon>
        <taxon>Rhabditidae</taxon>
        <taxon>Peloderinae</taxon>
        <taxon>Caenorhabditis</taxon>
    </lineage>
</organism>
<evidence type="ECO:0008006" key="8">
    <source>
        <dbReference type="Google" id="ProtNLM"/>
    </source>
</evidence>
<dbReference type="OrthoDB" id="5841748at2759"/>
<feature type="transmembrane region" description="Helical" evidence="2">
    <location>
        <begin position="141"/>
        <end position="166"/>
    </location>
</feature>
<name>A0A8S1GNS0_9PELO</name>
<comment type="similarity">
    <text evidence="1">Belongs to the peptidase M28 family. M28B subfamily.</text>
</comment>
<dbReference type="InterPro" id="IPR046450">
    <property type="entry name" value="PA_dom_sf"/>
</dbReference>
<dbReference type="CDD" id="cd02121">
    <property type="entry name" value="PA_GCPII_like"/>
    <property type="match status" value="1"/>
</dbReference>
<evidence type="ECO:0000259" key="3">
    <source>
        <dbReference type="Pfam" id="PF02225"/>
    </source>
</evidence>
<dbReference type="PANTHER" id="PTHR10404">
    <property type="entry name" value="N-ACETYLATED-ALPHA-LINKED ACIDIC DIPEPTIDASE"/>
    <property type="match status" value="1"/>
</dbReference>
<dbReference type="SUPFAM" id="SSF47672">
    <property type="entry name" value="Transferrin receptor-like dimerisation domain"/>
    <property type="match status" value="1"/>
</dbReference>
<feature type="domain" description="Transferrin receptor-like dimerisation" evidence="4">
    <location>
        <begin position="765"/>
        <end position="861"/>
    </location>
</feature>
<proteinExistence type="inferred from homology"/>
<dbReference type="SUPFAM" id="SSF52025">
    <property type="entry name" value="PA domain"/>
    <property type="match status" value="1"/>
</dbReference>
<dbReference type="InterPro" id="IPR036757">
    <property type="entry name" value="TFR-like_dimer_dom_sf"/>
</dbReference>
<dbReference type="Gene3D" id="1.20.930.40">
    <property type="entry name" value="Transferrin receptor-like, dimerisation domain"/>
    <property type="match status" value="1"/>
</dbReference>